<organism evidence="3 4">
    <name type="scientific">Nitrincola tapanii</name>
    <dbReference type="NCBI Taxonomy" id="1708751"/>
    <lineage>
        <taxon>Bacteria</taxon>
        <taxon>Pseudomonadati</taxon>
        <taxon>Pseudomonadota</taxon>
        <taxon>Gammaproteobacteria</taxon>
        <taxon>Oceanospirillales</taxon>
        <taxon>Oceanospirillaceae</taxon>
        <taxon>Nitrincola</taxon>
    </lineage>
</organism>
<keyword evidence="2" id="KW-1133">Transmembrane helix</keyword>
<feature type="coiled-coil region" evidence="1">
    <location>
        <begin position="571"/>
        <end position="619"/>
    </location>
</feature>
<dbReference type="OrthoDB" id="5149787at2"/>
<accession>A0A5A9W3J1</accession>
<dbReference type="Proteomes" id="UP000325302">
    <property type="component" value="Unassembled WGS sequence"/>
</dbReference>
<reference evidence="3 4" key="1">
    <citation type="submission" date="2019-03" db="EMBL/GenBank/DDBJ databases">
        <title>Nitrincola sp. nov. isolated from an Indian soda lake.</title>
        <authorList>
            <person name="Joshi A."/>
            <person name="Thite S.V."/>
            <person name="Joseph N."/>
            <person name="Dhotre D."/>
            <person name="Moorthy M."/>
            <person name="Shouche Y.S."/>
        </authorList>
    </citation>
    <scope>NUCLEOTIDE SEQUENCE [LARGE SCALE GENOMIC DNA]</scope>
    <source>
        <strain evidence="3 4">MEB193</strain>
    </source>
</reference>
<protein>
    <submittedName>
        <fullName evidence="3">Phage tail tape measure protein</fullName>
    </submittedName>
</protein>
<proteinExistence type="predicted"/>
<sequence length="711" mass="79321">MLDILGHLWPQFELLATPGIQIMEIGVWFWIFMVSITLISVVAVIIHRWNCSKRVSRLIKLIAAEDKHSLAQNRKALLDKAVDQDPKVTGALWREFDESLVYSSDKTKLSNTLDAEHFFNSKTLAYGLTSSRLLSAAPTFLTAIGVLGTFVGLTLGLKDLQVNADDVDTLKVGVSAMINGAAVAFMTSVWGVGLSLFLNMFEKLFERDALSSIRKLQQKIDYLFPRLPAEQSLVQIATATEESKEALQELHERIGDRLQETVSGMSETMQQAFTDALNNVMAPAIQKLVTNASQQSTDTLQKLVEQFMDGMKAAGMEQGKRMEGAAGDVKLAVDEMSTKMNQLFSQLSEQQNKARENTENSAAKFAQLVERMRLDAESRQASMEQRFNDLINKMTLTVSGHFDKAKEVDTERADAHAKVQKQLSEDIAQAIEQFRSVSIDQIAAITRAGEEQQNNTNRAFKTTLEDLQKVIAEHTSASDQRELNIQERFQGQMESLISEQQQLLGAIANGAQKTQQQMIEMADQHKSLMLELKSVTGAIETSSQNMQSSSSQLGLLSTNLKQVTDVLDIRLQAVTESLEKASDENANLAGQVIEQATALKQLQNELAEAAQRFEKAAYSAESGFKLMDQHQKAFLEGISREFQSLGKTLQEQVSGIEKQAEEWLHNYSDTVKNQFEDRMDLWNKSTLQFADQMRVTVSAISGIVEDLEQRK</sequence>
<feature type="transmembrane region" description="Helical" evidence="2">
    <location>
        <begin position="133"/>
        <end position="157"/>
    </location>
</feature>
<keyword evidence="2" id="KW-0472">Membrane</keyword>
<dbReference type="AlphaFoldDB" id="A0A5A9W3J1"/>
<evidence type="ECO:0000313" key="4">
    <source>
        <dbReference type="Proteomes" id="UP000325302"/>
    </source>
</evidence>
<dbReference type="RefSeq" id="WP_149390324.1">
    <property type="nucleotide sequence ID" value="NZ_SMRS01000003.1"/>
</dbReference>
<comment type="caution">
    <text evidence="3">The sequence shown here is derived from an EMBL/GenBank/DDBJ whole genome shotgun (WGS) entry which is preliminary data.</text>
</comment>
<feature type="transmembrane region" description="Helical" evidence="2">
    <location>
        <begin position="27"/>
        <end position="47"/>
    </location>
</feature>
<evidence type="ECO:0000256" key="2">
    <source>
        <dbReference type="SAM" id="Phobius"/>
    </source>
</evidence>
<keyword evidence="1" id="KW-0175">Coiled coil</keyword>
<dbReference type="EMBL" id="SMRS01000003">
    <property type="protein sequence ID" value="KAA0875316.1"/>
    <property type="molecule type" value="Genomic_DNA"/>
</dbReference>
<name>A0A5A9W3J1_9GAMM</name>
<keyword evidence="2" id="KW-0812">Transmembrane</keyword>
<evidence type="ECO:0000313" key="3">
    <source>
        <dbReference type="EMBL" id="KAA0875316.1"/>
    </source>
</evidence>
<feature type="coiled-coil region" evidence="1">
    <location>
        <begin position="333"/>
        <end position="360"/>
    </location>
</feature>
<evidence type="ECO:0000256" key="1">
    <source>
        <dbReference type="SAM" id="Coils"/>
    </source>
</evidence>
<keyword evidence="4" id="KW-1185">Reference proteome</keyword>
<dbReference type="NCBIfam" id="NF033915">
    <property type="entry name" value="antiphage_ZorA_2"/>
    <property type="match status" value="1"/>
</dbReference>
<gene>
    <name evidence="3" type="ORF">E1H14_04785</name>
</gene>
<feature type="transmembrane region" description="Helical" evidence="2">
    <location>
        <begin position="177"/>
        <end position="198"/>
    </location>
</feature>